<evidence type="ECO:0000256" key="7">
    <source>
        <dbReference type="PROSITE-ProRule" id="PRU00124"/>
    </source>
</evidence>
<keyword evidence="4" id="KW-1133">Transmembrane helix</keyword>
<dbReference type="PROSITE" id="PS50191">
    <property type="entry name" value="CRAL_TRIO"/>
    <property type="match status" value="1"/>
</dbReference>
<dbReference type="Pfam" id="PF00057">
    <property type="entry name" value="Ldl_recept_a"/>
    <property type="match status" value="1"/>
</dbReference>
<feature type="disulfide bond" evidence="7">
    <location>
        <begin position="618"/>
        <end position="633"/>
    </location>
</feature>
<name>A0A8J2J3L3_9HEXA</name>
<gene>
    <name evidence="10" type="ORF">AFUS01_LOCUS1225</name>
</gene>
<dbReference type="InterPro" id="IPR002172">
    <property type="entry name" value="LDrepeatLR_classA_rpt"/>
</dbReference>
<keyword evidence="3" id="KW-0677">Repeat</keyword>
<keyword evidence="11" id="KW-1185">Reference proteome</keyword>
<comment type="caution">
    <text evidence="10">The sequence shown here is derived from an EMBL/GenBank/DDBJ whole genome shotgun (WGS) entry which is preliminary data.</text>
</comment>
<protein>
    <submittedName>
        <fullName evidence="10">Uncharacterized protein</fullName>
    </submittedName>
</protein>
<evidence type="ECO:0000256" key="3">
    <source>
        <dbReference type="ARBA" id="ARBA00022737"/>
    </source>
</evidence>
<dbReference type="CDD" id="cd00170">
    <property type="entry name" value="SEC14"/>
    <property type="match status" value="1"/>
</dbReference>
<dbReference type="SMART" id="SM00192">
    <property type="entry name" value="LDLa"/>
    <property type="match status" value="2"/>
</dbReference>
<feature type="domain" description="Peptidase S1" evidence="9">
    <location>
        <begin position="268"/>
        <end position="549"/>
    </location>
</feature>
<feature type="domain" description="CRAL-TRIO" evidence="8">
    <location>
        <begin position="57"/>
        <end position="235"/>
    </location>
</feature>
<organism evidence="10 11">
    <name type="scientific">Allacma fusca</name>
    <dbReference type="NCBI Taxonomy" id="39272"/>
    <lineage>
        <taxon>Eukaryota</taxon>
        <taxon>Metazoa</taxon>
        <taxon>Ecdysozoa</taxon>
        <taxon>Arthropoda</taxon>
        <taxon>Hexapoda</taxon>
        <taxon>Collembola</taxon>
        <taxon>Symphypleona</taxon>
        <taxon>Sminthuridae</taxon>
        <taxon>Allacma</taxon>
    </lineage>
</organism>
<keyword evidence="5" id="KW-0472">Membrane</keyword>
<dbReference type="PROSITE" id="PS50068">
    <property type="entry name" value="LDLRA_2"/>
    <property type="match status" value="2"/>
</dbReference>
<evidence type="ECO:0000256" key="5">
    <source>
        <dbReference type="ARBA" id="ARBA00023136"/>
    </source>
</evidence>
<evidence type="ECO:0000256" key="1">
    <source>
        <dbReference type="ARBA" id="ARBA00004167"/>
    </source>
</evidence>
<evidence type="ECO:0000259" key="9">
    <source>
        <dbReference type="PROSITE" id="PS50240"/>
    </source>
</evidence>
<dbReference type="AlphaFoldDB" id="A0A8J2J3L3"/>
<keyword evidence="6 7" id="KW-1015">Disulfide bond</keyword>
<dbReference type="InterPro" id="IPR001251">
    <property type="entry name" value="CRAL-TRIO_dom"/>
</dbReference>
<dbReference type="CDD" id="cd00112">
    <property type="entry name" value="LDLa"/>
    <property type="match status" value="2"/>
</dbReference>
<dbReference type="GO" id="GO:0004252">
    <property type="term" value="F:serine-type endopeptidase activity"/>
    <property type="evidence" value="ECO:0007669"/>
    <property type="project" value="InterPro"/>
</dbReference>
<dbReference type="EMBL" id="CAJVCH010006780">
    <property type="protein sequence ID" value="CAG7659405.1"/>
    <property type="molecule type" value="Genomic_DNA"/>
</dbReference>
<keyword evidence="2" id="KW-0812">Transmembrane</keyword>
<dbReference type="PROSITE" id="PS50240">
    <property type="entry name" value="TRYPSIN_DOM"/>
    <property type="match status" value="1"/>
</dbReference>
<feature type="non-terminal residue" evidence="10">
    <location>
        <position position="635"/>
    </location>
</feature>
<comment type="subcellular location">
    <subcellularLocation>
        <location evidence="1">Membrane</location>
        <topology evidence="1">Single-pass membrane protein</topology>
    </subcellularLocation>
</comment>
<dbReference type="PANTHER" id="PTHR24270">
    <property type="entry name" value="LOW-DENSITY LIPOPROTEIN RECEPTOR-RELATED"/>
    <property type="match status" value="1"/>
</dbReference>
<dbReference type="Proteomes" id="UP000708208">
    <property type="component" value="Unassembled WGS sequence"/>
</dbReference>
<dbReference type="GO" id="GO:0006508">
    <property type="term" value="P:proteolysis"/>
    <property type="evidence" value="ECO:0007669"/>
    <property type="project" value="InterPro"/>
</dbReference>
<dbReference type="SMART" id="SM00020">
    <property type="entry name" value="Tryp_SPc"/>
    <property type="match status" value="1"/>
</dbReference>
<dbReference type="OrthoDB" id="6118542at2759"/>
<comment type="caution">
    <text evidence="7">Lacks conserved residue(s) required for the propagation of feature annotation.</text>
</comment>
<evidence type="ECO:0000313" key="10">
    <source>
        <dbReference type="EMBL" id="CAG7659405.1"/>
    </source>
</evidence>
<evidence type="ECO:0000259" key="8">
    <source>
        <dbReference type="PROSITE" id="PS50191"/>
    </source>
</evidence>
<dbReference type="InterPro" id="IPR001254">
    <property type="entry name" value="Trypsin_dom"/>
</dbReference>
<proteinExistence type="predicted"/>
<dbReference type="InterPro" id="IPR050685">
    <property type="entry name" value="LDLR"/>
</dbReference>
<evidence type="ECO:0000256" key="6">
    <source>
        <dbReference type="ARBA" id="ARBA00023157"/>
    </source>
</evidence>
<reference evidence="10" key="1">
    <citation type="submission" date="2021-06" db="EMBL/GenBank/DDBJ databases">
        <authorList>
            <person name="Hodson N. C."/>
            <person name="Mongue J. A."/>
            <person name="Jaron S. K."/>
        </authorList>
    </citation>
    <scope>NUCLEOTIDE SEQUENCE</scope>
</reference>
<sequence length="635" mass="71709">ELCELSCLEQSQPDWVCCKMLLFCLFTWTLLGITRADIKAMTEDRTHFKNDLLNWDPPEDLKKKFPYYHSGYDYENRPVMVFPWGKWYTRSIAESGGREFEDLKKLQDLLVERVKTGYFSRNDSETGLLVDESVVIGDLEGYNNTEFSSLQNLKYLIGYFSKFERVYDKFAYGFIINLATGATLFERLMHAFMAKFTRGIEVYGTNSKVWIPRLLRKITKDQLPLKSKEIMEMQHLPWLLLFFALLSIVQTSAESVQFSTECGNLEPIEGDIRTFAPWTAGIFIREGDSPPKYFTTGTIIGPNTILASARGPFGSIFRGANTDGLLPPPSIFVIGAGLNSTDYSATDEHAQFSEVNYLQPHLFHEVTNEHYHFMLYHLKTQLDFRTPYVKAICLLGELNQGSAPRYGLELISTGFSIPNLRTSLATLNIATVKVLPSQLCSSYFRFHYKREPIESHAYCGAKLHGLTHAHKSSLDFLKTAAGFLNLEATSGESCLLHGAITAFDLNKKWFLAGIVTMIPDRKKGTCDDRSVYVYGRISQHLNWMAQSINCSPNNFACEDSSNTCIPITSVCNGIYDCPGGKDEHELFCRAQDYCAAYSDNQMHGCGVNADCIQKDQICDGKFDCAEGNDEVNCNN</sequence>
<accession>A0A8J2J3L3</accession>
<evidence type="ECO:0000256" key="4">
    <source>
        <dbReference type="ARBA" id="ARBA00022989"/>
    </source>
</evidence>
<evidence type="ECO:0000313" key="11">
    <source>
        <dbReference type="Proteomes" id="UP000708208"/>
    </source>
</evidence>
<dbReference type="GO" id="GO:0005886">
    <property type="term" value="C:plasma membrane"/>
    <property type="evidence" value="ECO:0007669"/>
    <property type="project" value="TreeGrafter"/>
</dbReference>
<feature type="non-terminal residue" evidence="10">
    <location>
        <position position="1"/>
    </location>
</feature>
<evidence type="ECO:0000256" key="2">
    <source>
        <dbReference type="ARBA" id="ARBA00022692"/>
    </source>
</evidence>